<name>A0ABD0Y2H4_9HEMI</name>
<evidence type="ECO:0000313" key="1">
    <source>
        <dbReference type="EMBL" id="KAL1117677.1"/>
    </source>
</evidence>
<evidence type="ECO:0000313" key="2">
    <source>
        <dbReference type="Proteomes" id="UP001558652"/>
    </source>
</evidence>
<accession>A0ABD0Y2H4</accession>
<dbReference type="AlphaFoldDB" id="A0ABD0Y2H4"/>
<comment type="caution">
    <text evidence="1">The sequence shown here is derived from an EMBL/GenBank/DDBJ whole genome shotgun (WGS) entry which is preliminary data.</text>
</comment>
<proteinExistence type="predicted"/>
<protein>
    <submittedName>
        <fullName evidence="1">Uncharacterized protein</fullName>
    </submittedName>
</protein>
<keyword evidence="2" id="KW-1185">Reference proteome</keyword>
<sequence length="247" mass="28273">MRVHQSQMEEVDPYSVPPPLGATLTPLVKRLWEPRQYTVHEGVERIKDQLGGMDRESNWTDLKTMGELTPLGNSDHSIGNRIDNLLNEPNCRFKYHSSEAEDLGTLYRPRVPLAYLFAIDEIIRKLLENPRILSRMACWKGERCWRGWKQNSCVHYVFPKCYLNEEQSPVVPPTCRSRAMVTLDGRIARPQPSKTKLEKEHPVPPTPLTEAESVPASVYLGACDFKKRPSVFNCMVLHDMITRTGSV</sequence>
<gene>
    <name evidence="1" type="ORF">AAG570_003992</name>
</gene>
<organism evidence="1 2">
    <name type="scientific">Ranatra chinensis</name>
    <dbReference type="NCBI Taxonomy" id="642074"/>
    <lineage>
        <taxon>Eukaryota</taxon>
        <taxon>Metazoa</taxon>
        <taxon>Ecdysozoa</taxon>
        <taxon>Arthropoda</taxon>
        <taxon>Hexapoda</taxon>
        <taxon>Insecta</taxon>
        <taxon>Pterygota</taxon>
        <taxon>Neoptera</taxon>
        <taxon>Paraneoptera</taxon>
        <taxon>Hemiptera</taxon>
        <taxon>Heteroptera</taxon>
        <taxon>Panheteroptera</taxon>
        <taxon>Nepomorpha</taxon>
        <taxon>Nepidae</taxon>
        <taxon>Ranatrinae</taxon>
        <taxon>Ranatra</taxon>
    </lineage>
</organism>
<dbReference type="Proteomes" id="UP001558652">
    <property type="component" value="Unassembled WGS sequence"/>
</dbReference>
<dbReference type="EMBL" id="JBFDAA010000015">
    <property type="protein sequence ID" value="KAL1117677.1"/>
    <property type="molecule type" value="Genomic_DNA"/>
</dbReference>
<reference evidence="1 2" key="1">
    <citation type="submission" date="2024-07" db="EMBL/GenBank/DDBJ databases">
        <title>Chromosome-level genome assembly of the water stick insect Ranatra chinensis (Heteroptera: Nepidae).</title>
        <authorList>
            <person name="Liu X."/>
        </authorList>
    </citation>
    <scope>NUCLEOTIDE SEQUENCE [LARGE SCALE GENOMIC DNA]</scope>
    <source>
        <strain evidence="1">Cailab_2021Rc</strain>
        <tissue evidence="1">Muscle</tissue>
    </source>
</reference>